<protein>
    <recommendedName>
        <fullName evidence="4">DUF2892 domain-containing protein</fullName>
    </recommendedName>
</protein>
<organism evidence="2 3">
    <name type="scientific">Aromatoleum aromaticum (strain DSM 19018 / LMG 30748 / EbN1)</name>
    <name type="common">Azoarcus sp. (strain EbN1)</name>
    <dbReference type="NCBI Taxonomy" id="76114"/>
    <lineage>
        <taxon>Bacteria</taxon>
        <taxon>Pseudomonadati</taxon>
        <taxon>Pseudomonadota</taxon>
        <taxon>Betaproteobacteria</taxon>
        <taxon>Rhodocyclales</taxon>
        <taxon>Rhodocyclaceae</taxon>
        <taxon>Aromatoleum</taxon>
    </lineage>
</organism>
<evidence type="ECO:0000313" key="2">
    <source>
        <dbReference type="EMBL" id="CAI10108.1"/>
    </source>
</evidence>
<dbReference type="KEGG" id="eba:ebA7006"/>
<feature type="region of interest" description="Disordered" evidence="1">
    <location>
        <begin position="159"/>
        <end position="182"/>
    </location>
</feature>
<name>Q5NXV6_AROAE</name>
<evidence type="ECO:0008006" key="4">
    <source>
        <dbReference type="Google" id="ProtNLM"/>
    </source>
</evidence>
<sequence>MRMATAPRRQGCCFAGPAPFASALSALSFQEAAMLSSTVDRVPAHTAAHINQRIRQLTQENVERASLGGPAQIDRRLAELDEEWDIERTLEANAASVVLAGTALAVFVDRRFLALPALVGAFLLQHALQGWCPPLPLFRRLGVRTAGEIEEERRALQAMRNGTPRAPGSPVRSAGAAIERIR</sequence>
<dbReference type="AlphaFoldDB" id="Q5NXV6"/>
<reference evidence="2 3" key="1">
    <citation type="journal article" date="2005" name="Arch. Microbiol.">
        <title>The genome sequence of an anaerobic aromatic-degrading denitrifying bacterium, strain EbN1.</title>
        <authorList>
            <person name="Rabus R."/>
            <person name="Kube M."/>
            <person name="Heider J."/>
            <person name="Beck A."/>
            <person name="Heitmann K."/>
            <person name="Widdel F."/>
            <person name="Reinhardt R."/>
        </authorList>
    </citation>
    <scope>NUCLEOTIDE SEQUENCE [LARGE SCALE GENOMIC DNA]</scope>
    <source>
        <strain evidence="2 3">EbN1</strain>
    </source>
</reference>
<dbReference type="eggNOG" id="ENOG5031H39">
    <property type="taxonomic scope" value="Bacteria"/>
</dbReference>
<dbReference type="EMBL" id="CR555306">
    <property type="protein sequence ID" value="CAI10108.1"/>
    <property type="molecule type" value="Genomic_DNA"/>
</dbReference>
<dbReference type="Proteomes" id="UP000006552">
    <property type="component" value="Chromosome"/>
</dbReference>
<dbReference type="HOGENOM" id="CLU_1479190_0_0_4"/>
<gene>
    <name evidence="2" type="ORF">ebA7006</name>
</gene>
<accession>Q5NXV6</accession>
<evidence type="ECO:0000313" key="3">
    <source>
        <dbReference type="Proteomes" id="UP000006552"/>
    </source>
</evidence>
<keyword evidence="3" id="KW-1185">Reference proteome</keyword>
<dbReference type="Gene3D" id="6.10.140.1340">
    <property type="match status" value="1"/>
</dbReference>
<proteinExistence type="predicted"/>
<dbReference type="STRING" id="76114.ebA7006"/>
<evidence type="ECO:0000256" key="1">
    <source>
        <dbReference type="SAM" id="MobiDB-lite"/>
    </source>
</evidence>